<accession>A0ABN0VB59</accession>
<name>A0ABN0VB59_9ACTN</name>
<reference evidence="13 14" key="1">
    <citation type="journal article" date="2019" name="Int. J. Syst. Evol. Microbiol.">
        <title>The Global Catalogue of Microorganisms (GCM) 10K type strain sequencing project: providing services to taxonomists for standard genome sequencing and annotation.</title>
        <authorList>
            <consortium name="The Broad Institute Genomics Platform"/>
            <consortium name="The Broad Institute Genome Sequencing Center for Infectious Disease"/>
            <person name="Wu L."/>
            <person name="Ma J."/>
        </authorList>
    </citation>
    <scope>NUCLEOTIDE SEQUENCE [LARGE SCALE GENOMIC DNA]</scope>
    <source>
        <strain evidence="13 14">JCM 10425</strain>
    </source>
</reference>
<evidence type="ECO:0000256" key="2">
    <source>
        <dbReference type="ARBA" id="ARBA00005582"/>
    </source>
</evidence>
<dbReference type="InterPro" id="IPR000086">
    <property type="entry name" value="NUDIX_hydrolase_dom"/>
</dbReference>
<keyword evidence="6" id="KW-0227">DNA damage</keyword>
<keyword evidence="3" id="KW-0515">Mutator protein</keyword>
<keyword evidence="8" id="KW-0460">Magnesium</keyword>
<comment type="cofactor">
    <cofactor evidence="1">
        <name>Mg(2+)</name>
        <dbReference type="ChEBI" id="CHEBI:18420"/>
    </cofactor>
</comment>
<dbReference type="SUPFAM" id="SSF55811">
    <property type="entry name" value="Nudix"/>
    <property type="match status" value="1"/>
</dbReference>
<dbReference type="Proteomes" id="UP001500967">
    <property type="component" value="Unassembled WGS sequence"/>
</dbReference>
<keyword evidence="14" id="KW-1185">Reference proteome</keyword>
<dbReference type="InterPro" id="IPR047127">
    <property type="entry name" value="MutT-like"/>
</dbReference>
<evidence type="ECO:0000256" key="9">
    <source>
        <dbReference type="ARBA" id="ARBA00023204"/>
    </source>
</evidence>
<evidence type="ECO:0000256" key="8">
    <source>
        <dbReference type="ARBA" id="ARBA00022842"/>
    </source>
</evidence>
<dbReference type="EMBL" id="BAAAGX010000046">
    <property type="protein sequence ID" value="GAA0283895.1"/>
    <property type="molecule type" value="Genomic_DNA"/>
</dbReference>
<sequence>MSAPSDRSGNLWQAEAVVTPLLIVVGAAIVNDRGQVLAAQRAEPPALAGGWEFPGGKVEPGERDEAAIVRECREELGVEVEVVERLGGDLPLERDRGVLRVWIVRLVAGEPTALEHAALRWLDATQLDDVAWLPADAPLIDELRVRLARV</sequence>
<dbReference type="Gene3D" id="3.90.79.10">
    <property type="entry name" value="Nucleoside Triphosphate Pyrophosphohydrolase"/>
    <property type="match status" value="1"/>
</dbReference>
<dbReference type="CDD" id="cd03425">
    <property type="entry name" value="NUDIX_MutT_NudA_like"/>
    <property type="match status" value="1"/>
</dbReference>
<evidence type="ECO:0000256" key="11">
    <source>
        <dbReference type="ARBA" id="ARBA00038905"/>
    </source>
</evidence>
<keyword evidence="4" id="KW-0235">DNA replication</keyword>
<dbReference type="Pfam" id="PF00293">
    <property type="entry name" value="NUDIX"/>
    <property type="match status" value="1"/>
</dbReference>
<evidence type="ECO:0000256" key="10">
    <source>
        <dbReference type="ARBA" id="ARBA00035861"/>
    </source>
</evidence>
<evidence type="ECO:0000313" key="13">
    <source>
        <dbReference type="EMBL" id="GAA0283895.1"/>
    </source>
</evidence>
<evidence type="ECO:0000256" key="4">
    <source>
        <dbReference type="ARBA" id="ARBA00022705"/>
    </source>
</evidence>
<evidence type="ECO:0000256" key="5">
    <source>
        <dbReference type="ARBA" id="ARBA00022723"/>
    </source>
</evidence>
<keyword evidence="5" id="KW-0479">Metal-binding</keyword>
<evidence type="ECO:0000256" key="3">
    <source>
        <dbReference type="ARBA" id="ARBA00022457"/>
    </source>
</evidence>
<evidence type="ECO:0000256" key="6">
    <source>
        <dbReference type="ARBA" id="ARBA00022763"/>
    </source>
</evidence>
<comment type="caution">
    <text evidence="13">The sequence shown here is derived from an EMBL/GenBank/DDBJ whole genome shotgun (WGS) entry which is preliminary data.</text>
</comment>
<evidence type="ECO:0000313" key="14">
    <source>
        <dbReference type="Proteomes" id="UP001500967"/>
    </source>
</evidence>
<evidence type="ECO:0000259" key="12">
    <source>
        <dbReference type="PROSITE" id="PS51462"/>
    </source>
</evidence>
<dbReference type="InterPro" id="IPR015797">
    <property type="entry name" value="NUDIX_hydrolase-like_dom_sf"/>
</dbReference>
<feature type="domain" description="Nudix hydrolase" evidence="12">
    <location>
        <begin position="20"/>
        <end position="147"/>
    </location>
</feature>
<dbReference type="PANTHER" id="PTHR47707">
    <property type="entry name" value="8-OXO-DGTP DIPHOSPHATASE"/>
    <property type="match status" value="1"/>
</dbReference>
<organism evidence="13 14">
    <name type="scientific">Cryptosporangium japonicum</name>
    <dbReference type="NCBI Taxonomy" id="80872"/>
    <lineage>
        <taxon>Bacteria</taxon>
        <taxon>Bacillati</taxon>
        <taxon>Actinomycetota</taxon>
        <taxon>Actinomycetes</taxon>
        <taxon>Cryptosporangiales</taxon>
        <taxon>Cryptosporangiaceae</taxon>
        <taxon>Cryptosporangium</taxon>
    </lineage>
</organism>
<protein>
    <recommendedName>
        <fullName evidence="11">8-oxo-dGTP diphosphatase</fullName>
        <ecNumber evidence="11">3.6.1.55</ecNumber>
    </recommendedName>
</protein>
<dbReference type="InterPro" id="IPR020476">
    <property type="entry name" value="Nudix_hydrolase"/>
</dbReference>
<evidence type="ECO:0000256" key="1">
    <source>
        <dbReference type="ARBA" id="ARBA00001946"/>
    </source>
</evidence>
<comment type="catalytic activity">
    <reaction evidence="10">
        <text>8-oxo-dGTP + H2O = 8-oxo-dGMP + diphosphate + H(+)</text>
        <dbReference type="Rhea" id="RHEA:31575"/>
        <dbReference type="ChEBI" id="CHEBI:15377"/>
        <dbReference type="ChEBI" id="CHEBI:15378"/>
        <dbReference type="ChEBI" id="CHEBI:33019"/>
        <dbReference type="ChEBI" id="CHEBI:63224"/>
        <dbReference type="ChEBI" id="CHEBI:77896"/>
        <dbReference type="EC" id="3.6.1.55"/>
    </reaction>
</comment>
<keyword evidence="9" id="KW-0234">DNA repair</keyword>
<dbReference type="PROSITE" id="PS51462">
    <property type="entry name" value="NUDIX"/>
    <property type="match status" value="1"/>
</dbReference>
<dbReference type="PANTHER" id="PTHR47707:SF1">
    <property type="entry name" value="NUDIX HYDROLASE FAMILY PROTEIN"/>
    <property type="match status" value="1"/>
</dbReference>
<comment type="similarity">
    <text evidence="2">Belongs to the Nudix hydrolase family.</text>
</comment>
<gene>
    <name evidence="13" type="ORF">GCM10009539_85000</name>
</gene>
<proteinExistence type="inferred from homology"/>
<keyword evidence="7" id="KW-0378">Hydrolase</keyword>
<dbReference type="PRINTS" id="PR00502">
    <property type="entry name" value="NUDIXFAMILY"/>
</dbReference>
<evidence type="ECO:0000256" key="7">
    <source>
        <dbReference type="ARBA" id="ARBA00022801"/>
    </source>
</evidence>
<dbReference type="EC" id="3.6.1.55" evidence="11"/>